<sequence length="167" mass="18006">MNHFLTTAFHLAIGCLGAWLGSKTKLPSGPLIGAMLAVIVSKTYLHSTVQLPQGLSFFIQTLIGVSIGVSFRPEMLKIFPKMAIPIVVTTVTLMTTGFLLAWLFTQLDILDKQTAYLCTTPGGLSALLALALEGQVNATLILSFHFLRLLSVILTAPFILKYLLAAS</sequence>
<dbReference type="GO" id="GO:0010468">
    <property type="term" value="P:regulation of gene expression"/>
    <property type="evidence" value="ECO:0007669"/>
    <property type="project" value="InterPro"/>
</dbReference>
<dbReference type="NCBIfam" id="TIGR03082">
    <property type="entry name" value="Gneg_AbrB_dup"/>
    <property type="match status" value="1"/>
</dbReference>
<dbReference type="EMBL" id="PDPS01000029">
    <property type="protein sequence ID" value="PID57067.1"/>
    <property type="molecule type" value="Genomic_DNA"/>
</dbReference>
<name>A0A2G6E553_9BACT</name>
<dbReference type="GO" id="GO:0016020">
    <property type="term" value="C:membrane"/>
    <property type="evidence" value="ECO:0007669"/>
    <property type="project" value="InterPro"/>
</dbReference>
<accession>A0A2G6E553</accession>
<organism evidence="2 3">
    <name type="scientific">candidate division KSB3 bacterium</name>
    <dbReference type="NCBI Taxonomy" id="2044937"/>
    <lineage>
        <taxon>Bacteria</taxon>
        <taxon>candidate division KSB3</taxon>
    </lineage>
</organism>
<dbReference type="InterPro" id="IPR017516">
    <property type="entry name" value="AbrB_dup"/>
</dbReference>
<feature type="transmembrane region" description="Helical" evidence="1">
    <location>
        <begin position="138"/>
        <end position="164"/>
    </location>
</feature>
<dbReference type="PANTHER" id="PTHR38457:SF1">
    <property type="entry name" value="REGULATOR ABRB-RELATED"/>
    <property type="match status" value="1"/>
</dbReference>
<feature type="transmembrane region" description="Helical" evidence="1">
    <location>
        <begin position="83"/>
        <end position="103"/>
    </location>
</feature>
<evidence type="ECO:0000313" key="2">
    <source>
        <dbReference type="EMBL" id="PID57067.1"/>
    </source>
</evidence>
<dbReference type="Proteomes" id="UP000229740">
    <property type="component" value="Unassembled WGS sequence"/>
</dbReference>
<evidence type="ECO:0000256" key="1">
    <source>
        <dbReference type="SAM" id="Phobius"/>
    </source>
</evidence>
<keyword evidence="1" id="KW-0472">Membrane</keyword>
<keyword evidence="1" id="KW-1133">Transmembrane helix</keyword>
<feature type="transmembrane region" description="Helical" evidence="1">
    <location>
        <begin position="115"/>
        <end position="132"/>
    </location>
</feature>
<dbReference type="Pfam" id="PF05145">
    <property type="entry name" value="AbrB"/>
    <property type="match status" value="1"/>
</dbReference>
<reference evidence="2 3" key="1">
    <citation type="submission" date="2017-10" db="EMBL/GenBank/DDBJ databases">
        <title>Novel microbial diversity and functional potential in the marine mammal oral microbiome.</title>
        <authorList>
            <person name="Dudek N.K."/>
            <person name="Sun C.L."/>
            <person name="Burstein D."/>
            <person name="Kantor R.S."/>
            <person name="Aliaga Goltsman D.S."/>
            <person name="Bik E.M."/>
            <person name="Thomas B.C."/>
            <person name="Banfield J.F."/>
            <person name="Relman D.A."/>
        </authorList>
    </citation>
    <scope>NUCLEOTIDE SEQUENCE [LARGE SCALE GENOMIC DNA]</scope>
    <source>
        <strain evidence="2">DOLZORAL124_49_17</strain>
    </source>
</reference>
<dbReference type="InterPro" id="IPR007820">
    <property type="entry name" value="AbrB_fam"/>
</dbReference>
<dbReference type="PANTHER" id="PTHR38457">
    <property type="entry name" value="REGULATOR ABRB-RELATED"/>
    <property type="match status" value="1"/>
</dbReference>
<evidence type="ECO:0008006" key="4">
    <source>
        <dbReference type="Google" id="ProtNLM"/>
    </source>
</evidence>
<evidence type="ECO:0000313" key="3">
    <source>
        <dbReference type="Proteomes" id="UP000229740"/>
    </source>
</evidence>
<gene>
    <name evidence="2" type="ORF">CSB45_09120</name>
</gene>
<keyword evidence="1" id="KW-0812">Transmembrane</keyword>
<comment type="caution">
    <text evidence="2">The sequence shown here is derived from an EMBL/GenBank/DDBJ whole genome shotgun (WGS) entry which is preliminary data.</text>
</comment>
<proteinExistence type="predicted"/>
<protein>
    <recommendedName>
        <fullName evidence="4">AbrB family transcriptional regulator</fullName>
    </recommendedName>
</protein>
<dbReference type="AlphaFoldDB" id="A0A2G6E553"/>
<feature type="transmembrane region" description="Helical" evidence="1">
    <location>
        <begin position="54"/>
        <end position="71"/>
    </location>
</feature>